<dbReference type="GO" id="GO:0016780">
    <property type="term" value="F:phosphotransferase activity, for other substituted phosphate groups"/>
    <property type="evidence" value="ECO:0007669"/>
    <property type="project" value="InterPro"/>
</dbReference>
<dbReference type="EMBL" id="BKAJ01000106">
    <property type="protein sequence ID" value="GEP58635.1"/>
    <property type="molecule type" value="Genomic_DNA"/>
</dbReference>
<evidence type="ECO:0000313" key="2">
    <source>
        <dbReference type="EMBL" id="GEP58635.1"/>
    </source>
</evidence>
<feature type="transmembrane region" description="Helical" evidence="1">
    <location>
        <begin position="195"/>
        <end position="214"/>
    </location>
</feature>
<comment type="caution">
    <text evidence="2">The sequence shown here is derived from an EMBL/GenBank/DDBJ whole genome shotgun (WGS) entry which is preliminary data.</text>
</comment>
<gene>
    <name evidence="2" type="ORF">RSO01_58010</name>
</gene>
<feature type="transmembrane region" description="Helical" evidence="1">
    <location>
        <begin position="40"/>
        <end position="58"/>
    </location>
</feature>
<sequence>MPQDATPPATRTNSGWLSAAEQRALDWLAPRVPRWLTPDGLTAVGLAAAVVAMAGYALTPRYPLALWVVNVALVVNWFGDSLDGRVARQRGVERPRYGFFLDQSIDVISQLLFALGLAASGYIRPEIVMLGLATYLMMTVQGLLRVQATGVFHLATGGMGLTEVRCLFVIGNVLFYFLPPWPFQAAGLVVSYPDLFGLMWIATNIGLYVATLITEGRRLAREDLPESRRHDD</sequence>
<proteinExistence type="predicted"/>
<feature type="transmembrane region" description="Helical" evidence="1">
    <location>
        <begin position="151"/>
        <end position="175"/>
    </location>
</feature>
<keyword evidence="3" id="KW-1185">Reference proteome</keyword>
<dbReference type="GO" id="GO:0016020">
    <property type="term" value="C:membrane"/>
    <property type="evidence" value="ECO:0007669"/>
    <property type="project" value="InterPro"/>
</dbReference>
<dbReference type="InterPro" id="IPR043130">
    <property type="entry name" value="CDP-OH_PTrfase_TM_dom"/>
</dbReference>
<protein>
    <recommendedName>
        <fullName evidence="4">CDP-alcohol phosphatidyltransferase</fullName>
    </recommendedName>
</protein>
<dbReference type="Proteomes" id="UP000321058">
    <property type="component" value="Unassembled WGS sequence"/>
</dbReference>
<keyword evidence="1" id="KW-0472">Membrane</keyword>
<keyword evidence="1" id="KW-1133">Transmembrane helix</keyword>
<dbReference type="Pfam" id="PF01066">
    <property type="entry name" value="CDP-OH_P_transf"/>
    <property type="match status" value="1"/>
</dbReference>
<dbReference type="AlphaFoldDB" id="A0A512NI92"/>
<organism evidence="2 3">
    <name type="scientific">Reyranella soli</name>
    <dbReference type="NCBI Taxonomy" id="1230389"/>
    <lineage>
        <taxon>Bacteria</taxon>
        <taxon>Pseudomonadati</taxon>
        <taxon>Pseudomonadota</taxon>
        <taxon>Alphaproteobacteria</taxon>
        <taxon>Hyphomicrobiales</taxon>
        <taxon>Reyranellaceae</taxon>
        <taxon>Reyranella</taxon>
    </lineage>
</organism>
<feature type="transmembrane region" description="Helical" evidence="1">
    <location>
        <begin position="127"/>
        <end position="144"/>
    </location>
</feature>
<evidence type="ECO:0000313" key="3">
    <source>
        <dbReference type="Proteomes" id="UP000321058"/>
    </source>
</evidence>
<evidence type="ECO:0008006" key="4">
    <source>
        <dbReference type="Google" id="ProtNLM"/>
    </source>
</evidence>
<evidence type="ECO:0000256" key="1">
    <source>
        <dbReference type="SAM" id="Phobius"/>
    </source>
</evidence>
<dbReference type="InterPro" id="IPR000462">
    <property type="entry name" value="CDP-OH_P_trans"/>
</dbReference>
<accession>A0A512NI92</accession>
<dbReference type="OrthoDB" id="116551at2"/>
<feature type="transmembrane region" description="Helical" evidence="1">
    <location>
        <begin position="64"/>
        <end position="79"/>
    </location>
</feature>
<keyword evidence="1" id="KW-0812">Transmembrane</keyword>
<name>A0A512NI92_9HYPH</name>
<dbReference type="GO" id="GO:0008654">
    <property type="term" value="P:phospholipid biosynthetic process"/>
    <property type="evidence" value="ECO:0007669"/>
    <property type="project" value="InterPro"/>
</dbReference>
<reference evidence="2 3" key="1">
    <citation type="submission" date="2019-07" db="EMBL/GenBank/DDBJ databases">
        <title>Whole genome shotgun sequence of Reyranella soli NBRC 108950.</title>
        <authorList>
            <person name="Hosoyama A."/>
            <person name="Uohara A."/>
            <person name="Ohji S."/>
            <person name="Ichikawa N."/>
        </authorList>
    </citation>
    <scope>NUCLEOTIDE SEQUENCE [LARGE SCALE GENOMIC DNA]</scope>
    <source>
        <strain evidence="2 3">NBRC 108950</strain>
    </source>
</reference>
<dbReference type="RefSeq" id="WP_147154034.1">
    <property type="nucleotide sequence ID" value="NZ_BKAJ01000106.1"/>
</dbReference>
<dbReference type="Gene3D" id="1.20.120.1760">
    <property type="match status" value="1"/>
</dbReference>